<gene>
    <name evidence="2" type="ORF">SAMN05444390_1011691</name>
</gene>
<protein>
    <recommendedName>
        <fullName evidence="4">DUF4352 domain-containing protein</fullName>
    </recommendedName>
</protein>
<keyword evidence="1" id="KW-0812">Transmembrane</keyword>
<proteinExistence type="predicted"/>
<name>A0A1H5YCF0_9GAMM</name>
<organism evidence="2 3">
    <name type="scientific">Marinobacterium lutimaris</name>
    <dbReference type="NCBI Taxonomy" id="568106"/>
    <lineage>
        <taxon>Bacteria</taxon>
        <taxon>Pseudomonadati</taxon>
        <taxon>Pseudomonadota</taxon>
        <taxon>Gammaproteobacteria</taxon>
        <taxon>Oceanospirillales</taxon>
        <taxon>Oceanospirillaceae</taxon>
        <taxon>Marinobacterium</taxon>
    </lineage>
</organism>
<keyword evidence="1" id="KW-1133">Transmembrane helix</keyword>
<evidence type="ECO:0000313" key="3">
    <source>
        <dbReference type="Proteomes" id="UP000236745"/>
    </source>
</evidence>
<evidence type="ECO:0008006" key="4">
    <source>
        <dbReference type="Google" id="ProtNLM"/>
    </source>
</evidence>
<dbReference type="Proteomes" id="UP000236745">
    <property type="component" value="Unassembled WGS sequence"/>
</dbReference>
<evidence type="ECO:0000256" key="1">
    <source>
        <dbReference type="SAM" id="Phobius"/>
    </source>
</evidence>
<keyword evidence="3" id="KW-1185">Reference proteome</keyword>
<dbReference type="AlphaFoldDB" id="A0A1H5YCF0"/>
<accession>A0A1H5YCF0</accession>
<feature type="transmembrane region" description="Helical" evidence="1">
    <location>
        <begin position="87"/>
        <end position="111"/>
    </location>
</feature>
<sequence length="257" mass="27532">MGFLVFIAVLLGIVFLIRRSSAPGPGEVREQSGFVTGMGIGAIVLGVIAIATGWVPFLGVVALPIAGFGIVVALIGLLAGIRTSSVGMPVAGVILCALPLAWQGMFFGAITSNAYDDYTKRAAASAQASTETPAKQELPNKQSYINNSLELYGISSSYYNASSGLRVPGVDFKIRNNGDHSLDRVEVTFYFLDSAGQVVFEKSYNPVLVTTYGNEPPLKPGYIWQQQTGKFYRADGVPSEWEEGLVRTAITDIEYSE</sequence>
<dbReference type="RefSeq" id="WP_104002573.1">
    <property type="nucleotide sequence ID" value="NZ_FNVQ01000001.1"/>
</dbReference>
<dbReference type="OrthoDB" id="7068749at2"/>
<feature type="transmembrane region" description="Helical" evidence="1">
    <location>
        <begin position="57"/>
        <end position="81"/>
    </location>
</feature>
<evidence type="ECO:0000313" key="2">
    <source>
        <dbReference type="EMBL" id="SEG21307.1"/>
    </source>
</evidence>
<keyword evidence="1" id="KW-0472">Membrane</keyword>
<reference evidence="2 3" key="1">
    <citation type="submission" date="2016-10" db="EMBL/GenBank/DDBJ databases">
        <authorList>
            <person name="de Groot N.N."/>
        </authorList>
    </citation>
    <scope>NUCLEOTIDE SEQUENCE [LARGE SCALE GENOMIC DNA]</scope>
    <source>
        <strain evidence="2 3">DSM 22012</strain>
    </source>
</reference>
<dbReference type="EMBL" id="FNVQ01000001">
    <property type="protein sequence ID" value="SEG21307.1"/>
    <property type="molecule type" value="Genomic_DNA"/>
</dbReference>
<feature type="transmembrane region" description="Helical" evidence="1">
    <location>
        <begin position="31"/>
        <end position="50"/>
    </location>
</feature>